<dbReference type="PANTHER" id="PTHR43795">
    <property type="entry name" value="BIFUNCTIONAL ASPARTATE AMINOTRANSFERASE AND GLUTAMATE/ASPARTATE-PREPHENATE AMINOTRANSFERASE-RELATED"/>
    <property type="match status" value="1"/>
</dbReference>
<dbReference type="Gene3D" id="3.90.1150.10">
    <property type="entry name" value="Aspartate Aminotransferase, domain 1"/>
    <property type="match status" value="1"/>
</dbReference>
<keyword evidence="4" id="KW-1185">Reference proteome</keyword>
<accession>D8M6D2</accession>
<protein>
    <recommendedName>
        <fullName evidence="2">Aminotransferase class I/classII large domain-containing protein</fullName>
    </recommendedName>
</protein>
<dbReference type="CDD" id="cd00609">
    <property type="entry name" value="AAT_like"/>
    <property type="match status" value="1"/>
</dbReference>
<dbReference type="GeneID" id="24920610"/>
<dbReference type="PRINTS" id="PR00753">
    <property type="entry name" value="ACCSYNTHASE"/>
</dbReference>
<name>D8M6D2_BLAHO</name>
<dbReference type="GO" id="GO:0008483">
    <property type="term" value="F:transaminase activity"/>
    <property type="evidence" value="ECO:0007669"/>
    <property type="project" value="TreeGrafter"/>
</dbReference>
<dbReference type="Gene3D" id="3.40.640.10">
    <property type="entry name" value="Type I PLP-dependent aspartate aminotransferase-like (Major domain)"/>
    <property type="match status" value="1"/>
</dbReference>
<dbReference type="GO" id="GO:0006520">
    <property type="term" value="P:amino acid metabolic process"/>
    <property type="evidence" value="ECO:0007669"/>
    <property type="project" value="TreeGrafter"/>
</dbReference>
<dbReference type="InParanoid" id="D8M6D2"/>
<dbReference type="RefSeq" id="XP_012897733.1">
    <property type="nucleotide sequence ID" value="XM_013042279.1"/>
</dbReference>
<dbReference type="InterPro" id="IPR004839">
    <property type="entry name" value="Aminotransferase_I/II_large"/>
</dbReference>
<dbReference type="PANTHER" id="PTHR43795:SF39">
    <property type="entry name" value="AMINOTRANSFERASE CLASS I_CLASSII DOMAIN-CONTAINING PROTEIN"/>
    <property type="match status" value="1"/>
</dbReference>
<sequence length="430" mass="49718">MHSGKTLMTIPPFSPYMRDGTKYSENPWSPEHPDRVMNISCAENVYLWDKFQAKYLKFCTLHDADNMYAISCAGRKHMRQALANFMTKEVFKTPISYDEITVFAGSGASMDVLGSTVFNKGDAYIVITPGYVKFGRDMSLRNGGVMYMADISANNYQITEEILENTRLKAEAEGHPVKMLVVTNPSNPTGYIYSEEELRMMLNWSRKHNLHLFSDEIYALSVKPESLCTESDHRYVSYAKLIENDPKTDDVTVLWGMSKDFGLSGFRVSLLWTRNKNMQRCFAELAHFCEVSSVCQTVITNMLNDEEYIKDHIHTLRESVWKGRMIAENFFKENNIPVIHGTAGYFCWIDLTQYMIGDSFEAEEELYNFIYEHGKVIICPGKSFFAKKAGWFRMVFTCYSHEHLKLALDRLKKALVERKQEMENPSKRRH</sequence>
<dbReference type="EMBL" id="FN668661">
    <property type="protein sequence ID" value="CBK23685.2"/>
    <property type="molecule type" value="Genomic_DNA"/>
</dbReference>
<keyword evidence="1" id="KW-0663">Pyridoxal phosphate</keyword>
<dbReference type="AlphaFoldDB" id="D8M6D2"/>
<dbReference type="Proteomes" id="UP000008312">
    <property type="component" value="Unassembled WGS sequence"/>
</dbReference>
<dbReference type="InterPro" id="IPR050478">
    <property type="entry name" value="Ethylene_sulfur-biosynth"/>
</dbReference>
<evidence type="ECO:0000313" key="3">
    <source>
        <dbReference type="EMBL" id="CBK23685.2"/>
    </source>
</evidence>
<evidence type="ECO:0000313" key="4">
    <source>
        <dbReference type="Proteomes" id="UP000008312"/>
    </source>
</evidence>
<dbReference type="OrthoDB" id="691673at2759"/>
<dbReference type="Pfam" id="PF00155">
    <property type="entry name" value="Aminotran_1_2"/>
    <property type="match status" value="1"/>
</dbReference>
<reference evidence="3" key="1">
    <citation type="submission" date="2010-02" db="EMBL/GenBank/DDBJ databases">
        <title>Sequencing and annotation of the Blastocystis hominis genome.</title>
        <authorList>
            <person name="Wincker P."/>
        </authorList>
    </citation>
    <scope>NUCLEOTIDE SEQUENCE</scope>
    <source>
        <strain evidence="3">Singapore isolate B</strain>
    </source>
</reference>
<dbReference type="OMA" id="PYYGTFV"/>
<dbReference type="GO" id="GO:0030170">
    <property type="term" value="F:pyridoxal phosphate binding"/>
    <property type="evidence" value="ECO:0007669"/>
    <property type="project" value="InterPro"/>
</dbReference>
<evidence type="ECO:0000256" key="1">
    <source>
        <dbReference type="ARBA" id="ARBA00022898"/>
    </source>
</evidence>
<evidence type="ECO:0000259" key="2">
    <source>
        <dbReference type="Pfam" id="PF00155"/>
    </source>
</evidence>
<dbReference type="SUPFAM" id="SSF53383">
    <property type="entry name" value="PLP-dependent transferases"/>
    <property type="match status" value="1"/>
</dbReference>
<gene>
    <name evidence="3" type="ORF">GSBLH_T00003513001</name>
</gene>
<feature type="domain" description="Aminotransferase class I/classII large" evidence="2">
    <location>
        <begin position="71"/>
        <end position="411"/>
    </location>
</feature>
<organism evidence="3">
    <name type="scientific">Blastocystis hominis</name>
    <dbReference type="NCBI Taxonomy" id="12968"/>
    <lineage>
        <taxon>Eukaryota</taxon>
        <taxon>Sar</taxon>
        <taxon>Stramenopiles</taxon>
        <taxon>Bigyra</taxon>
        <taxon>Opalozoa</taxon>
        <taxon>Opalinata</taxon>
        <taxon>Blastocystidae</taxon>
        <taxon>Blastocystis</taxon>
    </lineage>
</organism>
<dbReference type="InterPro" id="IPR015424">
    <property type="entry name" value="PyrdxlP-dep_Trfase"/>
</dbReference>
<dbReference type="InterPro" id="IPR015422">
    <property type="entry name" value="PyrdxlP-dep_Trfase_small"/>
</dbReference>
<proteinExistence type="predicted"/>
<dbReference type="InterPro" id="IPR015421">
    <property type="entry name" value="PyrdxlP-dep_Trfase_major"/>
</dbReference>